<feature type="domain" description="Carbohydrate kinase FGGY C-terminal" evidence="6">
    <location>
        <begin position="257"/>
        <end position="433"/>
    </location>
</feature>
<dbReference type="InterPro" id="IPR050406">
    <property type="entry name" value="FGGY_Carb_Kinase"/>
</dbReference>
<dbReference type="AlphaFoldDB" id="A0AAU9D8G9"/>
<dbReference type="EMBL" id="AP026802">
    <property type="protein sequence ID" value="BDR57760.1"/>
    <property type="molecule type" value="Genomic_DNA"/>
</dbReference>
<evidence type="ECO:0000256" key="1">
    <source>
        <dbReference type="ARBA" id="ARBA00009156"/>
    </source>
</evidence>
<accession>A0AAU9D8G9</accession>
<organism evidence="7 8">
    <name type="scientific">Xylocopilactobacillus apicola</name>
    <dbReference type="NCBI Taxonomy" id="2932184"/>
    <lineage>
        <taxon>Bacteria</taxon>
        <taxon>Bacillati</taxon>
        <taxon>Bacillota</taxon>
        <taxon>Bacilli</taxon>
        <taxon>Lactobacillales</taxon>
        <taxon>Lactobacillaceae</taxon>
        <taxon>Xylocopilactobacillus</taxon>
    </lineage>
</organism>
<gene>
    <name evidence="7" type="ORF">XA3_02010</name>
</gene>
<dbReference type="InterPro" id="IPR043129">
    <property type="entry name" value="ATPase_NBD"/>
</dbReference>
<dbReference type="RefSeq" id="WP_317635701.1">
    <property type="nucleotide sequence ID" value="NZ_AP026802.1"/>
</dbReference>
<evidence type="ECO:0000256" key="2">
    <source>
        <dbReference type="ARBA" id="ARBA00022679"/>
    </source>
</evidence>
<dbReference type="Gene3D" id="3.30.420.40">
    <property type="match status" value="2"/>
</dbReference>
<dbReference type="InterPro" id="IPR018484">
    <property type="entry name" value="FGGY_N"/>
</dbReference>
<feature type="domain" description="Carbohydrate kinase FGGY N-terminal" evidence="5">
    <location>
        <begin position="3"/>
        <end position="247"/>
    </location>
</feature>
<evidence type="ECO:0000313" key="8">
    <source>
        <dbReference type="Proteomes" id="UP001321861"/>
    </source>
</evidence>
<evidence type="ECO:0000259" key="6">
    <source>
        <dbReference type="Pfam" id="PF02782"/>
    </source>
</evidence>
<keyword evidence="8" id="KW-1185">Reference proteome</keyword>
<dbReference type="GO" id="GO:0016773">
    <property type="term" value="F:phosphotransferase activity, alcohol group as acceptor"/>
    <property type="evidence" value="ECO:0007669"/>
    <property type="project" value="InterPro"/>
</dbReference>
<dbReference type="Pfam" id="PF02782">
    <property type="entry name" value="FGGY_C"/>
    <property type="match status" value="1"/>
</dbReference>
<dbReference type="SUPFAM" id="SSF53067">
    <property type="entry name" value="Actin-like ATPase domain"/>
    <property type="match status" value="2"/>
</dbReference>
<dbReference type="PIRSF" id="PIRSF000538">
    <property type="entry name" value="GlpK"/>
    <property type="match status" value="1"/>
</dbReference>
<keyword evidence="3 4" id="KW-0418">Kinase</keyword>
<dbReference type="KEGG" id="xap:XA3_02010"/>
<dbReference type="GO" id="GO:0005975">
    <property type="term" value="P:carbohydrate metabolic process"/>
    <property type="evidence" value="ECO:0007669"/>
    <property type="project" value="InterPro"/>
</dbReference>
<comment type="similarity">
    <text evidence="1 4">Belongs to the FGGY kinase family.</text>
</comment>
<sequence>MNYIIGIDVGTTNTKAVLYDLNGHLLAKASRSYRLYQDEIDQAEEDPEEIFQAVVEVLQAVIKCAGVEAQNILAISWSAQQHSLLALDQNFKPLTRVITWADNRAMSVTQKFKNSGQGLKFYHSTGLPIHPMGPIYKLFWLKEVDPELFRRTSYWVGIKEYIIWRLTGQLQIDESMAASTGLFNLNSLQWDQDILKTVGVRESQLPEVVPITAAISGVHLEISRQLDLNPAIKIVMGATDGALSTLGIAGTQEKTLTINVGTSAAVREVVDQPILDSDARLFCYPIVKGKYLVGGPINNGGIVFNWARETLLDGEAQAFDEVIKLACSAPAGSNGLIFYPYLGGERAPLWDADARGTFVGLNRNHSKADLIRSVMEGIIFNVYLVAQATKLDYTKILATGGFVQSDLSAQILADVFEQRISIPTDSEAGCFAAMFIARLSLGFAKELSDISNNFGSEKQYLPADKITDSYRELKQIFIRFAKNNTNLDHALADYQRKYHKL</sequence>
<dbReference type="InterPro" id="IPR018483">
    <property type="entry name" value="Carb_kinase_FGGY_CS"/>
</dbReference>
<dbReference type="PANTHER" id="PTHR43095">
    <property type="entry name" value="SUGAR KINASE"/>
    <property type="match status" value="1"/>
</dbReference>
<keyword evidence="2 4" id="KW-0808">Transferase</keyword>
<proteinExistence type="inferred from homology"/>
<reference evidence="7 8" key="1">
    <citation type="journal article" date="2023" name="Microbiol. Spectr.">
        <title>Symbiosis of Carpenter Bees with Uncharacterized Lactic Acid Bacteria Showing NAD Auxotrophy.</title>
        <authorList>
            <person name="Kawasaki S."/>
            <person name="Ozawa K."/>
            <person name="Mori T."/>
            <person name="Yamamoto A."/>
            <person name="Ito M."/>
            <person name="Ohkuma M."/>
            <person name="Sakamoto M."/>
            <person name="Matsutani M."/>
        </authorList>
    </citation>
    <scope>NUCLEOTIDE SEQUENCE [LARGE SCALE GENOMIC DNA]</scope>
    <source>
        <strain evidence="7 8">XA3</strain>
    </source>
</reference>
<evidence type="ECO:0000256" key="4">
    <source>
        <dbReference type="RuleBase" id="RU003733"/>
    </source>
</evidence>
<dbReference type="InterPro" id="IPR000577">
    <property type="entry name" value="Carb_kinase_FGGY"/>
</dbReference>
<evidence type="ECO:0000259" key="5">
    <source>
        <dbReference type="Pfam" id="PF00370"/>
    </source>
</evidence>
<evidence type="ECO:0000256" key="3">
    <source>
        <dbReference type="ARBA" id="ARBA00022777"/>
    </source>
</evidence>
<dbReference type="InterPro" id="IPR018485">
    <property type="entry name" value="FGGY_C"/>
</dbReference>
<dbReference type="CDD" id="cd07770">
    <property type="entry name" value="ASKHA_NBD_FGGY_GntK"/>
    <property type="match status" value="1"/>
</dbReference>
<dbReference type="PROSITE" id="PS00445">
    <property type="entry name" value="FGGY_KINASES_2"/>
    <property type="match status" value="1"/>
</dbReference>
<evidence type="ECO:0000313" key="7">
    <source>
        <dbReference type="EMBL" id="BDR57760.1"/>
    </source>
</evidence>
<dbReference type="GO" id="GO:0016301">
    <property type="term" value="F:kinase activity"/>
    <property type="evidence" value="ECO:0007669"/>
    <property type="project" value="UniProtKB-KW"/>
</dbReference>
<name>A0AAU9D8G9_9LACO</name>
<dbReference type="Pfam" id="PF00370">
    <property type="entry name" value="FGGY_N"/>
    <property type="match status" value="1"/>
</dbReference>
<dbReference type="Proteomes" id="UP001321861">
    <property type="component" value="Chromosome"/>
</dbReference>
<dbReference type="PANTHER" id="PTHR43095:SF2">
    <property type="entry name" value="GLUCONOKINASE"/>
    <property type="match status" value="1"/>
</dbReference>
<protein>
    <submittedName>
        <fullName evidence="7">Gluconate kinase</fullName>
    </submittedName>
</protein>